<protein>
    <submittedName>
        <fullName evidence="3">Glycosyltransferase</fullName>
    </submittedName>
</protein>
<dbReference type="InterPro" id="IPR001296">
    <property type="entry name" value="Glyco_trans_1"/>
</dbReference>
<dbReference type="PANTHER" id="PTHR12526:SF630">
    <property type="entry name" value="GLYCOSYLTRANSFERASE"/>
    <property type="match status" value="1"/>
</dbReference>
<organism evidence="3 4">
    <name type="scientific">Moorena bouillonii PNG</name>
    <dbReference type="NCBI Taxonomy" id="568701"/>
    <lineage>
        <taxon>Bacteria</taxon>
        <taxon>Bacillati</taxon>
        <taxon>Cyanobacteriota</taxon>
        <taxon>Cyanophyceae</taxon>
        <taxon>Coleofasciculales</taxon>
        <taxon>Coleofasciculaceae</taxon>
        <taxon>Moorena</taxon>
    </lineage>
</organism>
<dbReference type="CDD" id="cd03820">
    <property type="entry name" value="GT4_AmsD-like"/>
    <property type="match status" value="1"/>
</dbReference>
<proteinExistence type="predicted"/>
<feature type="domain" description="Glycosyltransferase subfamily 4-like N-terminal" evidence="2">
    <location>
        <begin position="13"/>
        <end position="170"/>
    </location>
</feature>
<feature type="domain" description="Glycosyl transferase family 1" evidence="1">
    <location>
        <begin position="185"/>
        <end position="347"/>
    </location>
</feature>
<evidence type="ECO:0000259" key="1">
    <source>
        <dbReference type="Pfam" id="PF00534"/>
    </source>
</evidence>
<sequence>MRLTLVTSSLSCGGAERAVALLAKGFFNKGYQVDVVTIDDTYLDFYKLPDRVNRVALNIAKNSPTFIHGIWNNLYRLWVLRRTIKSLHPDVVISFLDQINILTLLALVKTNYPVLVSEQNDPRKSSSGKVWDILRHITYSLADKVVSVGDGVNQYFHWLPETKRAVIYNPLASINPIPSMDKFLETKGADLTKKWIVAIGRLTHQKGFDILLSAFKKHAGHHPDWQLIILGEGELRPELENLRDQLGLTDKVIFPGVVRNPFSVLKRSELFVLSSRFEGLPGVLVEALACGLPVVSTDCPSGPREVIRDGVNGILVPSENRLALATALERLISNEEERKRLASYAPKITEQFGLGTIIERWEILFSDVISQQSAVSSQQSAVSSQQSAL</sequence>
<keyword evidence="3" id="KW-0808">Transferase</keyword>
<dbReference type="Pfam" id="PF00534">
    <property type="entry name" value="Glycos_transf_1"/>
    <property type="match status" value="1"/>
</dbReference>
<dbReference type="AlphaFoldDB" id="A0A1U7N3M4"/>
<dbReference type="EMBL" id="MKZS01000001">
    <property type="protein sequence ID" value="OLT60558.1"/>
    <property type="molecule type" value="Genomic_DNA"/>
</dbReference>
<dbReference type="Proteomes" id="UP000186657">
    <property type="component" value="Unassembled WGS sequence"/>
</dbReference>
<dbReference type="GO" id="GO:0016757">
    <property type="term" value="F:glycosyltransferase activity"/>
    <property type="evidence" value="ECO:0007669"/>
    <property type="project" value="InterPro"/>
</dbReference>
<dbReference type="Pfam" id="PF13439">
    <property type="entry name" value="Glyco_transf_4"/>
    <property type="match status" value="1"/>
</dbReference>
<evidence type="ECO:0000313" key="3">
    <source>
        <dbReference type="EMBL" id="OLT60558.1"/>
    </source>
</evidence>
<gene>
    <name evidence="3" type="ORF">BJP37_17610</name>
</gene>
<evidence type="ECO:0000259" key="2">
    <source>
        <dbReference type="Pfam" id="PF13439"/>
    </source>
</evidence>
<accession>A0A1U7N3M4</accession>
<dbReference type="Gene3D" id="3.40.50.2000">
    <property type="entry name" value="Glycogen Phosphorylase B"/>
    <property type="match status" value="2"/>
</dbReference>
<dbReference type="SUPFAM" id="SSF53756">
    <property type="entry name" value="UDP-Glycosyltransferase/glycogen phosphorylase"/>
    <property type="match status" value="1"/>
</dbReference>
<name>A0A1U7N3M4_9CYAN</name>
<dbReference type="PANTHER" id="PTHR12526">
    <property type="entry name" value="GLYCOSYLTRANSFERASE"/>
    <property type="match status" value="1"/>
</dbReference>
<keyword evidence="4" id="KW-1185">Reference proteome</keyword>
<dbReference type="RefSeq" id="WP_075900900.1">
    <property type="nucleotide sequence ID" value="NZ_MKZS01000001.1"/>
</dbReference>
<dbReference type="InterPro" id="IPR028098">
    <property type="entry name" value="Glyco_trans_4-like_N"/>
</dbReference>
<comment type="caution">
    <text evidence="3">The sequence shown here is derived from an EMBL/GenBank/DDBJ whole genome shotgun (WGS) entry which is preliminary data.</text>
</comment>
<reference evidence="3 4" key="1">
    <citation type="submission" date="2016-10" db="EMBL/GenBank/DDBJ databases">
        <title>Comparative genomics uncovers the prolific and rare metabolic potential of the cyanobacterial genus Moorea.</title>
        <authorList>
            <person name="Leao T."/>
            <person name="Castelao G."/>
            <person name="Korobeynikov A."/>
            <person name="Monroe E.A."/>
            <person name="Podell S."/>
            <person name="Glukhov E."/>
            <person name="Allen E."/>
            <person name="Gerwick W.H."/>
            <person name="Gerwick L."/>
        </authorList>
    </citation>
    <scope>NUCLEOTIDE SEQUENCE [LARGE SCALE GENOMIC DNA]</scope>
    <source>
        <strain evidence="3 4">PNG5-198</strain>
    </source>
</reference>
<evidence type="ECO:0000313" key="4">
    <source>
        <dbReference type="Proteomes" id="UP000186657"/>
    </source>
</evidence>